<dbReference type="InterPro" id="IPR020460">
    <property type="entry name" value="Znf_C4-type_bac"/>
</dbReference>
<keyword evidence="3" id="KW-0862">Zinc</keyword>
<dbReference type="Gene3D" id="1.20.120.910">
    <property type="entry name" value="DksA, coiled-coil domain"/>
    <property type="match status" value="1"/>
</dbReference>
<dbReference type="PRINTS" id="PR00618">
    <property type="entry name" value="DKSAZNFINGER"/>
</dbReference>
<feature type="domain" description="Zinc finger DksA/TraR C4-type" evidence="6">
    <location>
        <begin position="67"/>
        <end position="102"/>
    </location>
</feature>
<dbReference type="PANTHER" id="PTHR33823">
    <property type="entry name" value="RNA POLYMERASE-BINDING TRANSCRIPTION FACTOR DKSA-RELATED"/>
    <property type="match status" value="1"/>
</dbReference>
<dbReference type="PROSITE" id="PS51128">
    <property type="entry name" value="ZF_DKSA_2"/>
    <property type="match status" value="1"/>
</dbReference>
<gene>
    <name evidence="7" type="ORF">ENR23_13810</name>
</gene>
<name>A0A832I3W3_UNCEI</name>
<sequence length="118" mass="12792">MKDMGHIEETVFKQNQRDSSGELSGYSFHMADAGTDAMEREKAFLFASAEGRALMAVNEALRKLYRGEYGICESCGNPIARARLEAMPSARLCVSCKEKEERAARTGSPLPGAGGEGQ</sequence>
<comment type="caution">
    <text evidence="7">The sequence shown here is derived from an EMBL/GenBank/DDBJ whole genome shotgun (WGS) entry which is preliminary data.</text>
</comment>
<reference evidence="7" key="1">
    <citation type="journal article" date="2020" name="mSystems">
        <title>Genome- and Community-Level Interaction Insights into Carbon Utilization and Element Cycling Functions of Hydrothermarchaeota in Hydrothermal Sediment.</title>
        <authorList>
            <person name="Zhou Z."/>
            <person name="Liu Y."/>
            <person name="Xu W."/>
            <person name="Pan J."/>
            <person name="Luo Z.H."/>
            <person name="Li M."/>
        </authorList>
    </citation>
    <scope>NUCLEOTIDE SEQUENCE [LARGE SCALE GENOMIC DNA]</scope>
    <source>
        <strain evidence="7">SpSt-381</strain>
    </source>
</reference>
<dbReference type="AlphaFoldDB" id="A0A832I3W3"/>
<dbReference type="EMBL" id="DSQF01000028">
    <property type="protein sequence ID" value="HGZ44462.1"/>
    <property type="molecule type" value="Genomic_DNA"/>
</dbReference>
<accession>A0A832I3W3</accession>
<evidence type="ECO:0000256" key="5">
    <source>
        <dbReference type="SAM" id="MobiDB-lite"/>
    </source>
</evidence>
<evidence type="ECO:0000259" key="6">
    <source>
        <dbReference type="Pfam" id="PF01258"/>
    </source>
</evidence>
<evidence type="ECO:0000256" key="1">
    <source>
        <dbReference type="ARBA" id="ARBA00022723"/>
    </source>
</evidence>
<dbReference type="Pfam" id="PF01258">
    <property type="entry name" value="zf-dskA_traR"/>
    <property type="match status" value="1"/>
</dbReference>
<keyword evidence="2" id="KW-0863">Zinc-finger</keyword>
<evidence type="ECO:0000256" key="4">
    <source>
        <dbReference type="PROSITE-ProRule" id="PRU00510"/>
    </source>
</evidence>
<feature type="region of interest" description="Disordered" evidence="5">
    <location>
        <begin position="1"/>
        <end position="24"/>
    </location>
</feature>
<proteinExistence type="predicted"/>
<dbReference type="PROSITE" id="PS01102">
    <property type="entry name" value="ZF_DKSA_1"/>
    <property type="match status" value="1"/>
</dbReference>
<keyword evidence="1" id="KW-0479">Metal-binding</keyword>
<feature type="compositionally biased region" description="Basic and acidic residues" evidence="5">
    <location>
        <begin position="1"/>
        <end position="20"/>
    </location>
</feature>
<dbReference type="InterPro" id="IPR020458">
    <property type="entry name" value="Znf_DskA_TraR_CS"/>
</dbReference>
<evidence type="ECO:0000256" key="3">
    <source>
        <dbReference type="ARBA" id="ARBA00022833"/>
    </source>
</evidence>
<evidence type="ECO:0000256" key="2">
    <source>
        <dbReference type="ARBA" id="ARBA00022771"/>
    </source>
</evidence>
<dbReference type="InterPro" id="IPR000962">
    <property type="entry name" value="Znf_DskA_TraR"/>
</dbReference>
<protein>
    <submittedName>
        <fullName evidence="7">TraR/DksA family transcriptional regulator</fullName>
    </submittedName>
</protein>
<feature type="zinc finger region" description="dksA C4-type" evidence="4">
    <location>
        <begin position="72"/>
        <end position="96"/>
    </location>
</feature>
<dbReference type="PANTHER" id="PTHR33823:SF4">
    <property type="entry name" value="GENERAL STRESS PROTEIN 16O"/>
    <property type="match status" value="1"/>
</dbReference>
<organism evidence="7">
    <name type="scientific">Eiseniibacteriota bacterium</name>
    <dbReference type="NCBI Taxonomy" id="2212470"/>
    <lineage>
        <taxon>Bacteria</taxon>
        <taxon>Candidatus Eiseniibacteriota</taxon>
    </lineage>
</organism>
<evidence type="ECO:0000313" key="7">
    <source>
        <dbReference type="EMBL" id="HGZ44462.1"/>
    </source>
</evidence>
<dbReference type="GO" id="GO:0008270">
    <property type="term" value="F:zinc ion binding"/>
    <property type="evidence" value="ECO:0007669"/>
    <property type="project" value="UniProtKB-KW"/>
</dbReference>
<dbReference type="SUPFAM" id="SSF57716">
    <property type="entry name" value="Glucocorticoid receptor-like (DNA-binding domain)"/>
    <property type="match status" value="1"/>
</dbReference>